<dbReference type="Pfam" id="PF01476">
    <property type="entry name" value="LysM"/>
    <property type="match status" value="1"/>
</dbReference>
<keyword evidence="2" id="KW-1133">Transmembrane helix</keyword>
<feature type="domain" description="LysM" evidence="3">
    <location>
        <begin position="209"/>
        <end position="256"/>
    </location>
</feature>
<feature type="compositionally biased region" description="Basic and acidic residues" evidence="1">
    <location>
        <begin position="17"/>
        <end position="41"/>
    </location>
</feature>
<feature type="region of interest" description="Disordered" evidence="1">
    <location>
        <begin position="17"/>
        <end position="56"/>
    </location>
</feature>
<feature type="region of interest" description="Disordered" evidence="1">
    <location>
        <begin position="141"/>
        <end position="201"/>
    </location>
</feature>
<feature type="compositionally biased region" description="Low complexity" evidence="1">
    <location>
        <begin position="160"/>
        <end position="187"/>
    </location>
</feature>
<dbReference type="AlphaFoldDB" id="A0A413T102"/>
<organism evidence="4 5">
    <name type="scientific">Eubacterium ventriosum</name>
    <dbReference type="NCBI Taxonomy" id="39496"/>
    <lineage>
        <taxon>Bacteria</taxon>
        <taxon>Bacillati</taxon>
        <taxon>Bacillota</taxon>
        <taxon>Clostridia</taxon>
        <taxon>Eubacteriales</taxon>
        <taxon>Eubacteriaceae</taxon>
        <taxon>Eubacterium</taxon>
    </lineage>
</organism>
<evidence type="ECO:0000256" key="1">
    <source>
        <dbReference type="SAM" id="MobiDB-lite"/>
    </source>
</evidence>
<feature type="transmembrane region" description="Helical" evidence="2">
    <location>
        <begin position="66"/>
        <end position="86"/>
    </location>
</feature>
<dbReference type="PROSITE" id="PS51782">
    <property type="entry name" value="LYSM"/>
    <property type="match status" value="1"/>
</dbReference>
<proteinExistence type="predicted"/>
<dbReference type="CDD" id="cd00118">
    <property type="entry name" value="LysM"/>
    <property type="match status" value="1"/>
</dbReference>
<evidence type="ECO:0000313" key="4">
    <source>
        <dbReference type="EMBL" id="RHA76440.1"/>
    </source>
</evidence>
<gene>
    <name evidence="4" type="ORF">DW918_10555</name>
</gene>
<keyword evidence="2" id="KW-0472">Membrane</keyword>
<evidence type="ECO:0000259" key="3">
    <source>
        <dbReference type="PROSITE" id="PS51782"/>
    </source>
</evidence>
<dbReference type="Gene3D" id="3.10.350.10">
    <property type="entry name" value="LysM domain"/>
    <property type="match status" value="1"/>
</dbReference>
<dbReference type="EMBL" id="QSFV01000050">
    <property type="protein sequence ID" value="RHA76440.1"/>
    <property type="molecule type" value="Genomic_DNA"/>
</dbReference>
<evidence type="ECO:0000313" key="5">
    <source>
        <dbReference type="Proteomes" id="UP000285740"/>
    </source>
</evidence>
<dbReference type="RefSeq" id="WP_118030848.1">
    <property type="nucleotide sequence ID" value="NZ_QSFV01000050.1"/>
</dbReference>
<name>A0A413T102_9FIRM</name>
<dbReference type="InterPro" id="IPR036779">
    <property type="entry name" value="LysM_dom_sf"/>
</dbReference>
<sequence length="257" mass="28246">MENIELKAEEANGKTIKISKEESKQDNNLNKKDLKNKEKSQWFKNSKNNNNNTVEETGEPIRQGRIAYGVSGLLIVALLLSTVVMLNNYGELKNIKSTLAGISREREAQAVNKILSAYTETTKQSATTVAGLESKKAISANGSNVTQKKNDNGEVVSKQTTGTNQDNNSSNNSITNTTNDSNNTNSNKPSGSETENNKTKSISSAYSGQYHTVKPGQTLYDISMSYYGTSEMVDEIKDRNNIDDDYTIKEGQKILLP</sequence>
<protein>
    <submittedName>
        <fullName evidence="4">LysM domain-containing protein</fullName>
    </submittedName>
</protein>
<keyword evidence="2" id="KW-0812">Transmembrane</keyword>
<dbReference type="SUPFAM" id="SSF54106">
    <property type="entry name" value="LysM domain"/>
    <property type="match status" value="1"/>
</dbReference>
<reference evidence="4 5" key="1">
    <citation type="submission" date="2018-08" db="EMBL/GenBank/DDBJ databases">
        <title>A genome reference for cultivated species of the human gut microbiota.</title>
        <authorList>
            <person name="Zou Y."/>
            <person name="Xue W."/>
            <person name="Luo G."/>
        </authorList>
    </citation>
    <scope>NUCLEOTIDE SEQUENCE [LARGE SCALE GENOMIC DNA]</scope>
    <source>
        <strain evidence="4 5">AM42-30</strain>
    </source>
</reference>
<evidence type="ECO:0000256" key="2">
    <source>
        <dbReference type="SAM" id="Phobius"/>
    </source>
</evidence>
<dbReference type="SMART" id="SM00257">
    <property type="entry name" value="LysM"/>
    <property type="match status" value="1"/>
</dbReference>
<dbReference type="InterPro" id="IPR018392">
    <property type="entry name" value="LysM"/>
</dbReference>
<accession>A0A413T102</accession>
<feature type="compositionally biased region" description="Polar residues" evidence="1">
    <location>
        <begin position="188"/>
        <end position="201"/>
    </location>
</feature>
<dbReference type="Proteomes" id="UP000285740">
    <property type="component" value="Unassembled WGS sequence"/>
</dbReference>
<comment type="caution">
    <text evidence="4">The sequence shown here is derived from an EMBL/GenBank/DDBJ whole genome shotgun (WGS) entry which is preliminary data.</text>
</comment>